<sequence length="508" mass="53898">MDHPPLALRLAAALAHATFAASVLLPALVTVRCAVGADGADRRRARSWLRYWCVAGPLLALEASALGRFFYGALTLTGGDARVLGLAVLRFLVAERLATTNLCDDLYVALEGFLAPREAKIRRGLDSLGDASVKAGKQAGAVVARTAASQSRELWRVARCAAAAKRVSDGLRARAAYEAAHSPGPKTVEGGGAPAAEDELPFEPTPPTPPGRPAVAFEEQASGYLDDSGDETPTLGPQVSIGSRKTADKPRRRVRFAEKLDDKTPVKPVVPMIPKGLPSGDGISFCEDDVYQMPQPPTPQTPQHSRYGTLPSGDGVSFCSFAEPPPPDPARYAALPSGDGESFCEDDDNSPASVDTFEPKLDVLPSGDGDDDDVVARLINGTVLCLGGMATGGPPCRRRVTLRRGHLEWSAPLENDAGEGGAISLVAVEAVVAVGGRKHRLRVRSATSQGSDDLFLDCDSREDVPALRDGLEREAMQAREKARAVVEKQLARVRARLSNAFEQLKCSK</sequence>
<evidence type="ECO:0000256" key="1">
    <source>
        <dbReference type="SAM" id="MobiDB-lite"/>
    </source>
</evidence>
<feature type="region of interest" description="Disordered" evidence="1">
    <location>
        <begin position="290"/>
        <end position="354"/>
    </location>
</feature>
<gene>
    <name evidence="2" type="ORF">PECAL_3P16070</name>
</gene>
<reference evidence="2" key="1">
    <citation type="submission" date="2021-11" db="EMBL/GenBank/DDBJ databases">
        <authorList>
            <consortium name="Genoscope - CEA"/>
            <person name="William W."/>
        </authorList>
    </citation>
    <scope>NUCLEOTIDE SEQUENCE</scope>
</reference>
<feature type="region of interest" description="Disordered" evidence="1">
    <location>
        <begin position="178"/>
        <end position="255"/>
    </location>
</feature>
<dbReference type="AlphaFoldDB" id="A0A8J2WK73"/>
<organism evidence="2 3">
    <name type="scientific">Pelagomonas calceolata</name>
    <dbReference type="NCBI Taxonomy" id="35677"/>
    <lineage>
        <taxon>Eukaryota</taxon>
        <taxon>Sar</taxon>
        <taxon>Stramenopiles</taxon>
        <taxon>Ochrophyta</taxon>
        <taxon>Pelagophyceae</taxon>
        <taxon>Pelagomonadales</taxon>
        <taxon>Pelagomonadaceae</taxon>
        <taxon>Pelagomonas</taxon>
    </lineage>
</organism>
<evidence type="ECO:0000313" key="2">
    <source>
        <dbReference type="EMBL" id="CAH0371655.1"/>
    </source>
</evidence>
<accession>A0A8J2WK73</accession>
<dbReference type="Proteomes" id="UP000789595">
    <property type="component" value="Unassembled WGS sequence"/>
</dbReference>
<comment type="caution">
    <text evidence="2">The sequence shown here is derived from an EMBL/GenBank/DDBJ whole genome shotgun (WGS) entry which is preliminary data.</text>
</comment>
<feature type="compositionally biased region" description="Basic and acidic residues" evidence="1">
    <location>
        <begin position="245"/>
        <end position="255"/>
    </location>
</feature>
<proteinExistence type="predicted"/>
<protein>
    <submittedName>
        <fullName evidence="2">Uncharacterized protein</fullName>
    </submittedName>
</protein>
<feature type="compositionally biased region" description="Pro residues" evidence="1">
    <location>
        <begin position="203"/>
        <end position="212"/>
    </location>
</feature>
<keyword evidence="3" id="KW-1185">Reference proteome</keyword>
<evidence type="ECO:0000313" key="3">
    <source>
        <dbReference type="Proteomes" id="UP000789595"/>
    </source>
</evidence>
<name>A0A8J2WK73_9STRA</name>
<dbReference type="EMBL" id="CAKKNE010000003">
    <property type="protein sequence ID" value="CAH0371655.1"/>
    <property type="molecule type" value="Genomic_DNA"/>
</dbReference>